<dbReference type="Proteomes" id="UP000001572">
    <property type="component" value="Chromosome"/>
</dbReference>
<evidence type="ECO:0000256" key="2">
    <source>
        <dbReference type="ARBA" id="ARBA00022630"/>
    </source>
</evidence>
<dbReference type="InterPro" id="IPR044152">
    <property type="entry name" value="YqjM-like"/>
</dbReference>
<protein>
    <submittedName>
        <fullName evidence="7">NADH:flavin oxidoreductase/NADH oxidase</fullName>
    </submittedName>
</protein>
<proteinExistence type="predicted"/>
<accession>A6TW41</accession>
<dbReference type="eggNOG" id="COG1902">
    <property type="taxonomic scope" value="Bacteria"/>
</dbReference>
<dbReference type="Pfam" id="PF00724">
    <property type="entry name" value="Oxidored_FMN"/>
    <property type="match status" value="1"/>
</dbReference>
<dbReference type="EMBL" id="CP000724">
    <property type="protein sequence ID" value="ABR50409.1"/>
    <property type="molecule type" value="Genomic_DNA"/>
</dbReference>
<dbReference type="PANTHER" id="PTHR43303:SF4">
    <property type="entry name" value="NADPH DEHYDROGENASE C23G7.10C-RELATED"/>
    <property type="match status" value="1"/>
</dbReference>
<dbReference type="AlphaFoldDB" id="A6TW41"/>
<dbReference type="CDD" id="cd02932">
    <property type="entry name" value="OYE_YqiM_FMN"/>
    <property type="match status" value="1"/>
</dbReference>
<comment type="cofactor">
    <cofactor evidence="1">
        <name>FMN</name>
        <dbReference type="ChEBI" id="CHEBI:58210"/>
    </cofactor>
</comment>
<dbReference type="NCBIfam" id="NF010047">
    <property type="entry name" value="PRK13523.1"/>
    <property type="match status" value="1"/>
</dbReference>
<feature type="domain" description="NADH:flavin oxidoreductase/NADH oxidase N-terminal" evidence="6">
    <location>
        <begin position="4"/>
        <end position="324"/>
    </location>
</feature>
<evidence type="ECO:0000256" key="1">
    <source>
        <dbReference type="ARBA" id="ARBA00001917"/>
    </source>
</evidence>
<evidence type="ECO:0000259" key="6">
    <source>
        <dbReference type="Pfam" id="PF00724"/>
    </source>
</evidence>
<dbReference type="GO" id="GO:0010181">
    <property type="term" value="F:FMN binding"/>
    <property type="evidence" value="ECO:0007669"/>
    <property type="project" value="InterPro"/>
</dbReference>
<dbReference type="InterPro" id="IPR001155">
    <property type="entry name" value="OxRdtase_FMN_N"/>
</dbReference>
<evidence type="ECO:0000256" key="3">
    <source>
        <dbReference type="ARBA" id="ARBA00022643"/>
    </source>
</evidence>
<dbReference type="GO" id="GO:0050661">
    <property type="term" value="F:NADP binding"/>
    <property type="evidence" value="ECO:0007669"/>
    <property type="project" value="InterPro"/>
</dbReference>
<keyword evidence="3" id="KW-0288">FMN</keyword>
<dbReference type="Gene3D" id="3.20.20.70">
    <property type="entry name" value="Aldolase class I"/>
    <property type="match status" value="1"/>
</dbReference>
<keyword evidence="8" id="KW-1185">Reference proteome</keyword>
<name>A6TW41_ALKMQ</name>
<dbReference type="HOGENOM" id="CLU_012153_2_1_9"/>
<dbReference type="PANTHER" id="PTHR43303">
    <property type="entry name" value="NADPH DEHYDROGENASE C23G7.10C-RELATED"/>
    <property type="match status" value="1"/>
</dbReference>
<dbReference type="GO" id="GO:0003959">
    <property type="term" value="F:NADPH dehydrogenase activity"/>
    <property type="evidence" value="ECO:0007669"/>
    <property type="project" value="InterPro"/>
</dbReference>
<evidence type="ECO:0000256" key="5">
    <source>
        <dbReference type="ARBA" id="ARBA00023002"/>
    </source>
</evidence>
<reference evidence="8" key="1">
    <citation type="journal article" date="2016" name="Genome Announc.">
        <title>Complete genome sequence of Alkaliphilus metalliredigens strain QYMF, an alkaliphilic and metal-reducing bacterium isolated from borax-contaminated leachate ponds.</title>
        <authorList>
            <person name="Hwang C."/>
            <person name="Copeland A."/>
            <person name="Lucas S."/>
            <person name="Lapidus A."/>
            <person name="Barry K."/>
            <person name="Detter J.C."/>
            <person name="Glavina Del Rio T."/>
            <person name="Hammon N."/>
            <person name="Israni S."/>
            <person name="Dalin E."/>
            <person name="Tice H."/>
            <person name="Pitluck S."/>
            <person name="Chertkov O."/>
            <person name="Brettin T."/>
            <person name="Bruce D."/>
            <person name="Han C."/>
            <person name="Schmutz J."/>
            <person name="Larimer F."/>
            <person name="Land M.L."/>
            <person name="Hauser L."/>
            <person name="Kyrpides N."/>
            <person name="Mikhailova N."/>
            <person name="Ye Q."/>
            <person name="Zhou J."/>
            <person name="Richardson P."/>
            <person name="Fields M.W."/>
        </authorList>
    </citation>
    <scope>NUCLEOTIDE SEQUENCE [LARGE SCALE GENOMIC DNA]</scope>
    <source>
        <strain evidence="8">QYMF</strain>
    </source>
</reference>
<organism evidence="7 8">
    <name type="scientific">Alkaliphilus metalliredigens (strain QYMF)</name>
    <dbReference type="NCBI Taxonomy" id="293826"/>
    <lineage>
        <taxon>Bacteria</taxon>
        <taxon>Bacillati</taxon>
        <taxon>Bacillota</taxon>
        <taxon>Clostridia</taxon>
        <taxon>Peptostreptococcales</taxon>
        <taxon>Natronincolaceae</taxon>
        <taxon>Alkaliphilus</taxon>
    </lineage>
</organism>
<sequence>MSALFSPFTLKDLTLKNRIVMAPMCQYSASETGYANQWHQVHYVSRAVGGVGLILLEATAVEPRGRISQKDLGIWENGHVTGLKSIVTACKQYGARVGIQLAHAGRKCHIPSEKIVAPSAIAFNEEYATPTSLSQNEIQTIVQAFIHGAARALEAGFDVIEVHGAHGYLINEFLSPLTNHREDQYGGSPENRVRFLKEVLEGIQGVWPKNLPIILRVSAEDYIKEGNHPEDLAEMINLVKEYGIDMVNVSSGAVVPAKIKPYPGYQIPFSETIKKQTNLPTIAGGLITTATMAEEVLRNERADLVYLGRELLRNPYWPLHSAKEVRDDILWPLQYEMSKV</sequence>
<evidence type="ECO:0000256" key="4">
    <source>
        <dbReference type="ARBA" id="ARBA00022857"/>
    </source>
</evidence>
<dbReference type="OrthoDB" id="9772736at2"/>
<keyword evidence="4" id="KW-0521">NADP</keyword>
<evidence type="ECO:0000313" key="8">
    <source>
        <dbReference type="Proteomes" id="UP000001572"/>
    </source>
</evidence>
<dbReference type="STRING" id="293826.Amet_4335"/>
<dbReference type="InterPro" id="IPR013785">
    <property type="entry name" value="Aldolase_TIM"/>
</dbReference>
<dbReference type="SUPFAM" id="SSF51395">
    <property type="entry name" value="FMN-linked oxidoreductases"/>
    <property type="match status" value="1"/>
</dbReference>
<keyword evidence="5" id="KW-0560">Oxidoreductase</keyword>
<dbReference type="KEGG" id="amt:Amet_4335"/>
<keyword evidence="2" id="KW-0285">Flavoprotein</keyword>
<evidence type="ECO:0000313" key="7">
    <source>
        <dbReference type="EMBL" id="ABR50409.1"/>
    </source>
</evidence>
<gene>
    <name evidence="7" type="ordered locus">Amet_4335</name>
</gene>